<organism evidence="2 3">
    <name type="scientific">Obba rivulosa</name>
    <dbReference type="NCBI Taxonomy" id="1052685"/>
    <lineage>
        <taxon>Eukaryota</taxon>
        <taxon>Fungi</taxon>
        <taxon>Dikarya</taxon>
        <taxon>Basidiomycota</taxon>
        <taxon>Agaricomycotina</taxon>
        <taxon>Agaricomycetes</taxon>
        <taxon>Polyporales</taxon>
        <taxon>Gelatoporiaceae</taxon>
        <taxon>Obba</taxon>
    </lineage>
</organism>
<evidence type="ECO:0000313" key="2">
    <source>
        <dbReference type="EMBL" id="OCH87487.1"/>
    </source>
</evidence>
<feature type="region of interest" description="Disordered" evidence="1">
    <location>
        <begin position="1"/>
        <end position="32"/>
    </location>
</feature>
<protein>
    <submittedName>
        <fullName evidence="2">Uncharacterized protein</fullName>
    </submittedName>
</protein>
<reference evidence="2 3" key="1">
    <citation type="submission" date="2016-07" db="EMBL/GenBank/DDBJ databases">
        <title>Draft genome of the white-rot fungus Obba rivulosa 3A-2.</title>
        <authorList>
            <consortium name="DOE Joint Genome Institute"/>
            <person name="Miettinen O."/>
            <person name="Riley R."/>
            <person name="Acob R."/>
            <person name="Barry K."/>
            <person name="Cullen D."/>
            <person name="De Vries R."/>
            <person name="Hainaut M."/>
            <person name="Hatakka A."/>
            <person name="Henrissat B."/>
            <person name="Hilden K."/>
            <person name="Kuo R."/>
            <person name="Labutti K."/>
            <person name="Lipzen A."/>
            <person name="Makela M.R."/>
            <person name="Sandor L."/>
            <person name="Spatafora J.W."/>
            <person name="Grigoriev I.V."/>
            <person name="Hibbett D.S."/>
        </authorList>
    </citation>
    <scope>NUCLEOTIDE SEQUENCE [LARGE SCALE GENOMIC DNA]</scope>
    <source>
        <strain evidence="2 3">3A-2</strain>
    </source>
</reference>
<sequence length="327" mass="34844">MLAAFVRPHSPDFTPRPLRPPPWTAPVARPRPSFGTELLQQNVTGTPSTYSASSMVLTQPFHDPLETFCSAFGVAGTSIQVATNGTIPPTATLQVLHDAPVYLATHALIILPSPNADHSSTTEASPPVSPTPILILPINAELFGAKFSAQIVQFLPQSTTPTLPPLPYRDPATRRRVLTLPAIPLYAPHPPSIPLLLLFGLGLHTVIPRDQSPPSPGRPPSLPRPPPTSGSISTYLLPNAALGEFPAAQEMARVLLRESDDADLAARGGFNHGLWRNVLALGPHDARIANAVRVAWNVTADARRTRAGQRARPRRGGEEAPGIVGSP</sequence>
<name>A0A8E2AVK9_9APHY</name>
<feature type="region of interest" description="Disordered" evidence="1">
    <location>
        <begin position="304"/>
        <end position="327"/>
    </location>
</feature>
<feature type="region of interest" description="Disordered" evidence="1">
    <location>
        <begin position="209"/>
        <end position="230"/>
    </location>
</feature>
<dbReference type="OrthoDB" id="2802364at2759"/>
<gene>
    <name evidence="2" type="ORF">OBBRIDRAFT_837321</name>
</gene>
<feature type="compositionally biased region" description="Basic residues" evidence="1">
    <location>
        <begin position="305"/>
        <end position="314"/>
    </location>
</feature>
<feature type="compositionally biased region" description="Pro residues" evidence="1">
    <location>
        <begin position="211"/>
        <end position="228"/>
    </location>
</feature>
<evidence type="ECO:0000256" key="1">
    <source>
        <dbReference type="SAM" id="MobiDB-lite"/>
    </source>
</evidence>
<evidence type="ECO:0000313" key="3">
    <source>
        <dbReference type="Proteomes" id="UP000250043"/>
    </source>
</evidence>
<accession>A0A8E2AVK9</accession>
<dbReference type="Proteomes" id="UP000250043">
    <property type="component" value="Unassembled WGS sequence"/>
</dbReference>
<keyword evidence="3" id="KW-1185">Reference proteome</keyword>
<dbReference type="EMBL" id="KV722483">
    <property type="protein sequence ID" value="OCH87487.1"/>
    <property type="molecule type" value="Genomic_DNA"/>
</dbReference>
<dbReference type="AlphaFoldDB" id="A0A8E2AVK9"/>
<proteinExistence type="predicted"/>